<comment type="subunit">
    <text evidence="9">The complex comprises the extracytoplasmic solute receptor protein and the two transmembrane proteins.</text>
</comment>
<evidence type="ECO:0000256" key="2">
    <source>
        <dbReference type="ARBA" id="ARBA00022448"/>
    </source>
</evidence>
<protein>
    <recommendedName>
        <fullName evidence="9">TRAP transporter small permease protein</fullName>
    </recommendedName>
</protein>
<dbReference type="RefSeq" id="WP_310312327.1">
    <property type="nucleotide sequence ID" value="NZ_JAVDWU010000002.1"/>
</dbReference>
<keyword evidence="4 9" id="KW-0997">Cell inner membrane</keyword>
<dbReference type="PANTHER" id="PTHR35011">
    <property type="entry name" value="2,3-DIKETO-L-GULONATE TRAP TRANSPORTER SMALL PERMEASE PROTEIN YIAM"/>
    <property type="match status" value="1"/>
</dbReference>
<name>A0ABU1WID5_9BURK</name>
<dbReference type="Proteomes" id="UP001265700">
    <property type="component" value="Unassembled WGS sequence"/>
</dbReference>
<comment type="similarity">
    <text evidence="8 9">Belongs to the TRAP transporter small permease family.</text>
</comment>
<evidence type="ECO:0000256" key="7">
    <source>
        <dbReference type="ARBA" id="ARBA00023136"/>
    </source>
</evidence>
<evidence type="ECO:0000313" key="12">
    <source>
        <dbReference type="Proteomes" id="UP001265700"/>
    </source>
</evidence>
<comment type="function">
    <text evidence="9">Part of the tripartite ATP-independent periplasmic (TRAP) transport system.</text>
</comment>
<dbReference type="InterPro" id="IPR007387">
    <property type="entry name" value="TRAP_DctQ"/>
</dbReference>
<comment type="subcellular location">
    <subcellularLocation>
        <location evidence="1 9">Cell inner membrane</location>
        <topology evidence="1 9">Multi-pass membrane protein</topology>
    </subcellularLocation>
</comment>
<evidence type="ECO:0000259" key="10">
    <source>
        <dbReference type="Pfam" id="PF04290"/>
    </source>
</evidence>
<feature type="transmembrane region" description="Helical" evidence="9">
    <location>
        <begin position="12"/>
        <end position="30"/>
    </location>
</feature>
<dbReference type="Pfam" id="PF04290">
    <property type="entry name" value="DctQ"/>
    <property type="match status" value="1"/>
</dbReference>
<keyword evidence="5 9" id="KW-0812">Transmembrane</keyword>
<keyword evidence="3" id="KW-1003">Cell membrane</keyword>
<sequence>MTGWIYRIANWTALIGGLMLCALTILIVISVSGRALIGLGLGPVPGDFELVEVGTALAVFFFLPWCYLKGGHATVDLLYMHLPNVARRVIDTISDVLMLAVWLMLSWMLWEGMLEKREYQETTFILQMPIWWAYAVCMVGAAIGCLCYIAKTLTQFGIGSVPAGFTTDGGGSH</sequence>
<dbReference type="PANTHER" id="PTHR35011:SF2">
    <property type="entry name" value="2,3-DIKETO-L-GULONATE TRAP TRANSPORTER SMALL PERMEASE PROTEIN YIAM"/>
    <property type="match status" value="1"/>
</dbReference>
<keyword evidence="2 9" id="KW-0813">Transport</keyword>
<evidence type="ECO:0000256" key="5">
    <source>
        <dbReference type="ARBA" id="ARBA00022692"/>
    </source>
</evidence>
<feature type="transmembrane region" description="Helical" evidence="9">
    <location>
        <begin position="50"/>
        <end position="68"/>
    </location>
</feature>
<evidence type="ECO:0000256" key="4">
    <source>
        <dbReference type="ARBA" id="ARBA00022519"/>
    </source>
</evidence>
<keyword evidence="12" id="KW-1185">Reference proteome</keyword>
<gene>
    <name evidence="11" type="ORF">J2W49_000965</name>
</gene>
<feature type="transmembrane region" description="Helical" evidence="9">
    <location>
        <begin position="89"/>
        <end position="110"/>
    </location>
</feature>
<evidence type="ECO:0000256" key="9">
    <source>
        <dbReference type="RuleBase" id="RU369079"/>
    </source>
</evidence>
<accession>A0ABU1WID5</accession>
<feature type="transmembrane region" description="Helical" evidence="9">
    <location>
        <begin position="130"/>
        <end position="150"/>
    </location>
</feature>
<dbReference type="InterPro" id="IPR055348">
    <property type="entry name" value="DctQ"/>
</dbReference>
<reference evidence="11 12" key="1">
    <citation type="submission" date="2023-07" db="EMBL/GenBank/DDBJ databases">
        <title>Sorghum-associated microbial communities from plants grown in Nebraska, USA.</title>
        <authorList>
            <person name="Schachtman D."/>
        </authorList>
    </citation>
    <scope>NUCLEOTIDE SEQUENCE [LARGE SCALE GENOMIC DNA]</scope>
    <source>
        <strain evidence="11 12">4249</strain>
    </source>
</reference>
<evidence type="ECO:0000256" key="3">
    <source>
        <dbReference type="ARBA" id="ARBA00022475"/>
    </source>
</evidence>
<keyword evidence="7 9" id="KW-0472">Membrane</keyword>
<feature type="domain" description="Tripartite ATP-independent periplasmic transporters DctQ component" evidence="10">
    <location>
        <begin position="23"/>
        <end position="155"/>
    </location>
</feature>
<evidence type="ECO:0000313" key="11">
    <source>
        <dbReference type="EMBL" id="MDR7149016.1"/>
    </source>
</evidence>
<proteinExistence type="inferred from homology"/>
<evidence type="ECO:0000256" key="1">
    <source>
        <dbReference type="ARBA" id="ARBA00004429"/>
    </source>
</evidence>
<comment type="caution">
    <text evidence="11">The sequence shown here is derived from an EMBL/GenBank/DDBJ whole genome shotgun (WGS) entry which is preliminary data.</text>
</comment>
<keyword evidence="6 9" id="KW-1133">Transmembrane helix</keyword>
<evidence type="ECO:0000256" key="8">
    <source>
        <dbReference type="ARBA" id="ARBA00038436"/>
    </source>
</evidence>
<evidence type="ECO:0000256" key="6">
    <source>
        <dbReference type="ARBA" id="ARBA00022989"/>
    </source>
</evidence>
<organism evidence="11 12">
    <name type="scientific">Hydrogenophaga palleronii</name>
    <dbReference type="NCBI Taxonomy" id="65655"/>
    <lineage>
        <taxon>Bacteria</taxon>
        <taxon>Pseudomonadati</taxon>
        <taxon>Pseudomonadota</taxon>
        <taxon>Betaproteobacteria</taxon>
        <taxon>Burkholderiales</taxon>
        <taxon>Comamonadaceae</taxon>
        <taxon>Hydrogenophaga</taxon>
    </lineage>
</organism>
<dbReference type="EMBL" id="JAVDWU010000002">
    <property type="protein sequence ID" value="MDR7149016.1"/>
    <property type="molecule type" value="Genomic_DNA"/>
</dbReference>